<dbReference type="InterPro" id="IPR020449">
    <property type="entry name" value="Tscrpt_reg_AraC-type_HTH"/>
</dbReference>
<dbReference type="InterPro" id="IPR018062">
    <property type="entry name" value="HTH_AraC-typ_CS"/>
</dbReference>
<keyword evidence="6" id="KW-1185">Reference proteome</keyword>
<keyword evidence="2" id="KW-0238">DNA-binding</keyword>
<dbReference type="Proteomes" id="UP000494363">
    <property type="component" value="Unassembled WGS sequence"/>
</dbReference>
<dbReference type="RefSeq" id="WP_246356005.1">
    <property type="nucleotide sequence ID" value="NZ_CADIKH010000024.1"/>
</dbReference>
<dbReference type="Gene3D" id="1.10.10.60">
    <property type="entry name" value="Homeodomain-like"/>
    <property type="match status" value="1"/>
</dbReference>
<dbReference type="GO" id="GO:0043565">
    <property type="term" value="F:sequence-specific DNA binding"/>
    <property type="evidence" value="ECO:0007669"/>
    <property type="project" value="InterPro"/>
</dbReference>
<evidence type="ECO:0000256" key="1">
    <source>
        <dbReference type="ARBA" id="ARBA00023015"/>
    </source>
</evidence>
<dbReference type="Pfam" id="PF12833">
    <property type="entry name" value="HTH_18"/>
    <property type="match status" value="1"/>
</dbReference>
<evidence type="ECO:0000313" key="5">
    <source>
        <dbReference type="EMBL" id="CAB3764297.1"/>
    </source>
</evidence>
<feature type="domain" description="HTH araC/xylS-type" evidence="4">
    <location>
        <begin position="150"/>
        <end position="249"/>
    </location>
</feature>
<dbReference type="InterPro" id="IPR009057">
    <property type="entry name" value="Homeodomain-like_sf"/>
</dbReference>
<dbReference type="InterPro" id="IPR018060">
    <property type="entry name" value="HTH_AraC"/>
</dbReference>
<dbReference type="AlphaFoldDB" id="A0A6J5EEX5"/>
<dbReference type="SMART" id="SM00342">
    <property type="entry name" value="HTH_ARAC"/>
    <property type="match status" value="1"/>
</dbReference>
<dbReference type="PANTHER" id="PTHR46796:SF6">
    <property type="entry name" value="ARAC SUBFAMILY"/>
    <property type="match status" value="1"/>
</dbReference>
<evidence type="ECO:0000259" key="4">
    <source>
        <dbReference type="PROSITE" id="PS01124"/>
    </source>
</evidence>
<accession>A0A6J5EEX5</accession>
<gene>
    <name evidence="5" type="primary">rhaS_20</name>
    <name evidence="5" type="ORF">LMG29542_04830</name>
</gene>
<dbReference type="PROSITE" id="PS00041">
    <property type="entry name" value="HTH_ARAC_FAMILY_1"/>
    <property type="match status" value="1"/>
</dbReference>
<reference evidence="5 6" key="1">
    <citation type="submission" date="2020-04" db="EMBL/GenBank/DDBJ databases">
        <authorList>
            <person name="De Canck E."/>
        </authorList>
    </citation>
    <scope>NUCLEOTIDE SEQUENCE [LARGE SCALE GENOMIC DNA]</scope>
    <source>
        <strain evidence="5 6">LMG 29542</strain>
    </source>
</reference>
<keyword evidence="1" id="KW-0805">Transcription regulation</keyword>
<keyword evidence="3" id="KW-0804">Transcription</keyword>
<protein>
    <submittedName>
        <fullName evidence="5">HTH-type transcriptional activator RhaS</fullName>
    </submittedName>
</protein>
<sequence length="295" mass="33400">MWQTVSPFTHAHRWNDEHVYVKIVTGGTYSIKHRGEVMSLRPGEIAVLDPLSGFDESVRESARQSLLYVQRSALRERGLPDRFPLIYRPDLESPDVCALREFVVYLTSQIGNVSDAVLERLGNYCLDLMHALFDGRGRPAPRHTSSTTALRATQVIARRIDDPDLSVASIATELNMSIRTLTRALRANGMSAMRYAWSLRLEHAAQLLASEPERAVLEIAYRCGFRDPSHFSREFKKRYDMTPREYAVSREAAREEDAAAGKRQSLLPSEDVDCITLDAQNLSSRSEILRFGRDS</sequence>
<organism evidence="5 6">
    <name type="scientific">Paraburkholderia humisilvae</name>
    <dbReference type="NCBI Taxonomy" id="627669"/>
    <lineage>
        <taxon>Bacteria</taxon>
        <taxon>Pseudomonadati</taxon>
        <taxon>Pseudomonadota</taxon>
        <taxon>Betaproteobacteria</taxon>
        <taxon>Burkholderiales</taxon>
        <taxon>Burkholderiaceae</taxon>
        <taxon>Paraburkholderia</taxon>
    </lineage>
</organism>
<dbReference type="PRINTS" id="PR00032">
    <property type="entry name" value="HTHARAC"/>
</dbReference>
<dbReference type="SUPFAM" id="SSF46689">
    <property type="entry name" value="Homeodomain-like"/>
    <property type="match status" value="1"/>
</dbReference>
<dbReference type="EMBL" id="CADIKH010000024">
    <property type="protein sequence ID" value="CAB3764297.1"/>
    <property type="molecule type" value="Genomic_DNA"/>
</dbReference>
<evidence type="ECO:0000256" key="3">
    <source>
        <dbReference type="ARBA" id="ARBA00023163"/>
    </source>
</evidence>
<dbReference type="GO" id="GO:0003700">
    <property type="term" value="F:DNA-binding transcription factor activity"/>
    <property type="evidence" value="ECO:0007669"/>
    <property type="project" value="InterPro"/>
</dbReference>
<evidence type="ECO:0000313" key="6">
    <source>
        <dbReference type="Proteomes" id="UP000494363"/>
    </source>
</evidence>
<dbReference type="PROSITE" id="PS01124">
    <property type="entry name" value="HTH_ARAC_FAMILY_2"/>
    <property type="match status" value="1"/>
</dbReference>
<proteinExistence type="predicted"/>
<evidence type="ECO:0000256" key="2">
    <source>
        <dbReference type="ARBA" id="ARBA00023125"/>
    </source>
</evidence>
<dbReference type="PANTHER" id="PTHR46796">
    <property type="entry name" value="HTH-TYPE TRANSCRIPTIONAL ACTIVATOR RHAS-RELATED"/>
    <property type="match status" value="1"/>
</dbReference>
<name>A0A6J5EEX5_9BURK</name>
<dbReference type="InterPro" id="IPR050204">
    <property type="entry name" value="AraC_XylS_family_regulators"/>
</dbReference>